<feature type="non-terminal residue" evidence="1">
    <location>
        <position position="58"/>
    </location>
</feature>
<protein>
    <submittedName>
        <fullName evidence="1">Uncharacterized protein</fullName>
    </submittedName>
</protein>
<name>A0A382L5Q4_9ZZZZ</name>
<gene>
    <name evidence="1" type="ORF">METZ01_LOCUS283436</name>
</gene>
<organism evidence="1">
    <name type="scientific">marine metagenome</name>
    <dbReference type="NCBI Taxonomy" id="408172"/>
    <lineage>
        <taxon>unclassified sequences</taxon>
        <taxon>metagenomes</taxon>
        <taxon>ecological metagenomes</taxon>
    </lineage>
</organism>
<accession>A0A382L5Q4</accession>
<proteinExistence type="predicted"/>
<reference evidence="1" key="1">
    <citation type="submission" date="2018-05" db="EMBL/GenBank/DDBJ databases">
        <authorList>
            <person name="Lanie J.A."/>
            <person name="Ng W.-L."/>
            <person name="Kazmierczak K.M."/>
            <person name="Andrzejewski T.M."/>
            <person name="Davidsen T.M."/>
            <person name="Wayne K.J."/>
            <person name="Tettelin H."/>
            <person name="Glass J.I."/>
            <person name="Rusch D."/>
            <person name="Podicherti R."/>
            <person name="Tsui H.-C.T."/>
            <person name="Winkler M.E."/>
        </authorList>
    </citation>
    <scope>NUCLEOTIDE SEQUENCE</scope>
</reference>
<evidence type="ECO:0000313" key="1">
    <source>
        <dbReference type="EMBL" id="SVC30582.1"/>
    </source>
</evidence>
<dbReference type="AlphaFoldDB" id="A0A382L5Q4"/>
<dbReference type="EMBL" id="UINC01084183">
    <property type="protein sequence ID" value="SVC30582.1"/>
    <property type="molecule type" value="Genomic_DNA"/>
</dbReference>
<sequence length="58" mass="6254">MLHSFRPFLALLLLPAVMHLSGLQAHACGGFFCGNFPMNQVAENILFVQGEGTVTAHV</sequence>